<organism evidence="1 2">
    <name type="scientific">Candidatus Daviesbacteria bacterium RIFCSPHIGHO2_02_FULL_39_12</name>
    <dbReference type="NCBI Taxonomy" id="1797770"/>
    <lineage>
        <taxon>Bacteria</taxon>
        <taxon>Candidatus Daviesiibacteriota</taxon>
    </lineage>
</organism>
<gene>
    <name evidence="1" type="ORF">A3C26_00540</name>
</gene>
<evidence type="ECO:0000313" key="2">
    <source>
        <dbReference type="Proteomes" id="UP000177042"/>
    </source>
</evidence>
<sequence>MGPLLVSFVFASNISSFNISVNFLDQAFEQPISFIKSLFTVNPLPVQTKDTKSYTIALVGDSMTETLGTADDLREDLKTYYPEKVWDFKLWHWINFNPVCSG</sequence>
<comment type="caution">
    <text evidence="1">The sequence shown here is derived from an EMBL/GenBank/DDBJ whole genome shotgun (WGS) entry which is preliminary data.</text>
</comment>
<dbReference type="Proteomes" id="UP000177042">
    <property type="component" value="Unassembled WGS sequence"/>
</dbReference>
<name>A0A1F5JD39_9BACT</name>
<accession>A0A1F5JD39</accession>
<protein>
    <submittedName>
        <fullName evidence="1">Uncharacterized protein</fullName>
    </submittedName>
</protein>
<reference evidence="1 2" key="1">
    <citation type="journal article" date="2016" name="Nat. Commun.">
        <title>Thousands of microbial genomes shed light on interconnected biogeochemical processes in an aquifer system.</title>
        <authorList>
            <person name="Anantharaman K."/>
            <person name="Brown C.T."/>
            <person name="Hug L.A."/>
            <person name="Sharon I."/>
            <person name="Castelle C.J."/>
            <person name="Probst A.J."/>
            <person name="Thomas B.C."/>
            <person name="Singh A."/>
            <person name="Wilkins M.J."/>
            <person name="Karaoz U."/>
            <person name="Brodie E.L."/>
            <person name="Williams K.H."/>
            <person name="Hubbard S.S."/>
            <person name="Banfield J.F."/>
        </authorList>
    </citation>
    <scope>NUCLEOTIDE SEQUENCE [LARGE SCALE GENOMIC DNA]</scope>
</reference>
<dbReference type="EMBL" id="MFCX01000009">
    <property type="protein sequence ID" value="OGE26478.1"/>
    <property type="molecule type" value="Genomic_DNA"/>
</dbReference>
<proteinExistence type="predicted"/>
<evidence type="ECO:0000313" key="1">
    <source>
        <dbReference type="EMBL" id="OGE26478.1"/>
    </source>
</evidence>
<dbReference type="AlphaFoldDB" id="A0A1F5JD39"/>